<evidence type="ECO:0000256" key="5">
    <source>
        <dbReference type="ARBA" id="ARBA00022741"/>
    </source>
</evidence>
<evidence type="ECO:0000313" key="13">
    <source>
        <dbReference type="Proteomes" id="UP000660262"/>
    </source>
</evidence>
<dbReference type="HAMAP" id="MF_01220_B">
    <property type="entry name" value="PyrH_B"/>
    <property type="match status" value="1"/>
</dbReference>
<evidence type="ECO:0000256" key="4">
    <source>
        <dbReference type="ARBA" id="ARBA00022679"/>
    </source>
</evidence>
<dbReference type="GO" id="GO:0044210">
    <property type="term" value="P:'de novo' CTP biosynthetic process"/>
    <property type="evidence" value="ECO:0007669"/>
    <property type="project" value="UniProtKB-UniPathway"/>
</dbReference>
<keyword evidence="13" id="KW-1185">Reference proteome</keyword>
<keyword evidence="8" id="KW-0665">Pyrimidine biosynthesis</keyword>
<comment type="similarity">
    <text evidence="2">Belongs to the UMP kinase family.</text>
</comment>
<dbReference type="GO" id="GO:0005524">
    <property type="term" value="F:ATP binding"/>
    <property type="evidence" value="ECO:0007669"/>
    <property type="project" value="UniProtKB-KW"/>
</dbReference>
<dbReference type="InterPro" id="IPR015963">
    <property type="entry name" value="Uridylate_kinase_bac"/>
</dbReference>
<evidence type="ECO:0000256" key="3">
    <source>
        <dbReference type="ARBA" id="ARBA00012899"/>
    </source>
</evidence>
<evidence type="ECO:0000256" key="2">
    <source>
        <dbReference type="ARBA" id="ARBA00007614"/>
    </source>
</evidence>
<evidence type="ECO:0000313" key="12">
    <source>
        <dbReference type="EMBL" id="GHP09040.1"/>
    </source>
</evidence>
<dbReference type="NCBIfam" id="TIGR02075">
    <property type="entry name" value="pyrH_bact"/>
    <property type="match status" value="1"/>
</dbReference>
<keyword evidence="5" id="KW-0547">Nucleotide-binding</keyword>
<comment type="caution">
    <text evidence="12">The sequence shown here is derived from an EMBL/GenBank/DDBJ whole genome shotgun (WGS) entry which is preliminary data.</text>
</comment>
<keyword evidence="7" id="KW-0067">ATP-binding</keyword>
<dbReference type="CDD" id="cd04254">
    <property type="entry name" value="AAK_UMPK-PyrH-Ec"/>
    <property type="match status" value="1"/>
</dbReference>
<feature type="domain" description="Aspartate/glutamate/uridylate kinase" evidence="11">
    <location>
        <begin position="97"/>
        <end position="305"/>
    </location>
</feature>
<accession>A0A830HTH9</accession>
<evidence type="ECO:0000256" key="8">
    <source>
        <dbReference type="ARBA" id="ARBA00022975"/>
    </source>
</evidence>
<dbReference type="GO" id="GO:0006225">
    <property type="term" value="P:UDP biosynthetic process"/>
    <property type="evidence" value="ECO:0007669"/>
    <property type="project" value="TreeGrafter"/>
</dbReference>
<dbReference type="Proteomes" id="UP000660262">
    <property type="component" value="Unassembled WGS sequence"/>
</dbReference>
<keyword evidence="4" id="KW-0808">Transferase</keyword>
<organism evidence="12 13">
    <name type="scientific">Pycnococcus provasolii</name>
    <dbReference type="NCBI Taxonomy" id="41880"/>
    <lineage>
        <taxon>Eukaryota</taxon>
        <taxon>Viridiplantae</taxon>
        <taxon>Chlorophyta</taxon>
        <taxon>Pseudoscourfieldiophyceae</taxon>
        <taxon>Pseudoscourfieldiales</taxon>
        <taxon>Pycnococcaceae</taxon>
        <taxon>Pycnococcus</taxon>
    </lineage>
</organism>
<feature type="compositionally biased region" description="Polar residues" evidence="10">
    <location>
        <begin position="59"/>
        <end position="74"/>
    </location>
</feature>
<reference evidence="12" key="1">
    <citation type="submission" date="2020-10" db="EMBL/GenBank/DDBJ databases">
        <title>Unveiling of a novel bifunctional photoreceptor, Dualchrome1, isolated from a cosmopolitan green alga.</title>
        <authorList>
            <person name="Suzuki S."/>
            <person name="Kawachi M."/>
        </authorList>
    </citation>
    <scope>NUCLEOTIDE SEQUENCE</scope>
    <source>
        <strain evidence="12">NIES 2893</strain>
    </source>
</reference>
<evidence type="ECO:0000259" key="11">
    <source>
        <dbReference type="Pfam" id="PF00696"/>
    </source>
</evidence>
<evidence type="ECO:0000256" key="7">
    <source>
        <dbReference type="ARBA" id="ARBA00022840"/>
    </source>
</evidence>
<dbReference type="GO" id="GO:0005737">
    <property type="term" value="C:cytoplasm"/>
    <property type="evidence" value="ECO:0007669"/>
    <property type="project" value="InterPro"/>
</dbReference>
<dbReference type="Pfam" id="PF00696">
    <property type="entry name" value="AA_kinase"/>
    <property type="match status" value="1"/>
</dbReference>
<name>A0A830HTH9_9CHLO</name>
<protein>
    <recommendedName>
        <fullName evidence="3">UMP kinase</fullName>
        <ecNumber evidence="3">2.7.4.22</ecNumber>
    </recommendedName>
    <alternativeName>
        <fullName evidence="9">Uridine monophosphate kinase</fullName>
    </alternativeName>
</protein>
<dbReference type="InterPro" id="IPR036393">
    <property type="entry name" value="AceGlu_kinase-like_sf"/>
</dbReference>
<proteinExistence type="inferred from homology"/>
<dbReference type="AlphaFoldDB" id="A0A830HTH9"/>
<keyword evidence="6" id="KW-0418">Kinase</keyword>
<dbReference type="Gene3D" id="3.40.1160.10">
    <property type="entry name" value="Acetylglutamate kinase-like"/>
    <property type="match status" value="1"/>
</dbReference>
<dbReference type="InterPro" id="IPR001048">
    <property type="entry name" value="Asp/Glu/Uridylate_kinase"/>
</dbReference>
<feature type="region of interest" description="Disordered" evidence="10">
    <location>
        <begin position="1"/>
        <end position="74"/>
    </location>
</feature>
<dbReference type="OrthoDB" id="409889at2759"/>
<sequence length="352" mass="37654">MSTRDAATKAQDATPTASSSASSPSRASQKNASKKLKKGGDAQKKDAPVKKKKTIIHARQQQNTGSSSRIQTQSDALATNNAANSTTGNNKANNRWKRILLKVSGEALQGEQGFGICPDTIQAVARQVAQVASEGVEVSIVVGGGNFFRGASAYSGIDRASADYMGMLATVMNAMALQAAVESCGVPTRVQTALEIKECAEPYIRRKAVRHLERGRVVIFGGGTGNPYFTTDTAAALRAAEIDAEVFLKATKVNGVYDKDPEKHADAEHIRFLSYRDVTFDELGVMDATAVTLCKENNIPIVVFSLLGEPDSITRLVCRGERIGTCVGHKAEESCFVDRKSVGDFDWTDGES</sequence>
<evidence type="ECO:0000256" key="9">
    <source>
        <dbReference type="ARBA" id="ARBA00032092"/>
    </source>
</evidence>
<evidence type="ECO:0000256" key="6">
    <source>
        <dbReference type="ARBA" id="ARBA00022777"/>
    </source>
</evidence>
<dbReference type="PANTHER" id="PTHR42833:SF4">
    <property type="entry name" value="URIDYLATE KINASE PUMPKIN, CHLOROPLASTIC"/>
    <property type="match status" value="1"/>
</dbReference>
<dbReference type="PANTHER" id="PTHR42833">
    <property type="entry name" value="URIDYLATE KINASE"/>
    <property type="match status" value="1"/>
</dbReference>
<dbReference type="FunFam" id="3.40.1160.10:FF:000001">
    <property type="entry name" value="Uridylate kinase"/>
    <property type="match status" value="1"/>
</dbReference>
<evidence type="ECO:0000256" key="1">
    <source>
        <dbReference type="ARBA" id="ARBA00004791"/>
    </source>
</evidence>
<dbReference type="SUPFAM" id="SSF53633">
    <property type="entry name" value="Carbamate kinase-like"/>
    <property type="match status" value="1"/>
</dbReference>
<feature type="compositionally biased region" description="Low complexity" evidence="10">
    <location>
        <begin position="13"/>
        <end position="28"/>
    </location>
</feature>
<dbReference type="EMBL" id="BNJQ01000023">
    <property type="protein sequence ID" value="GHP09040.1"/>
    <property type="molecule type" value="Genomic_DNA"/>
</dbReference>
<dbReference type="UniPathway" id="UPA00159">
    <property type="reaction ID" value="UER00275"/>
</dbReference>
<dbReference type="GO" id="GO:0033862">
    <property type="term" value="F:UMP kinase activity"/>
    <property type="evidence" value="ECO:0007669"/>
    <property type="project" value="UniProtKB-EC"/>
</dbReference>
<dbReference type="EC" id="2.7.4.22" evidence="3"/>
<evidence type="ECO:0000256" key="10">
    <source>
        <dbReference type="SAM" id="MobiDB-lite"/>
    </source>
</evidence>
<feature type="compositionally biased region" description="Basic and acidic residues" evidence="10">
    <location>
        <begin position="38"/>
        <end position="49"/>
    </location>
</feature>
<comment type="pathway">
    <text evidence="1">Pyrimidine metabolism; CTP biosynthesis via de novo pathway; UDP from UMP (UMPK route): step 1/1.</text>
</comment>
<gene>
    <name evidence="12" type="ORF">PPROV_000777700</name>
</gene>